<keyword evidence="1" id="KW-0812">Transmembrane</keyword>
<keyword evidence="1" id="KW-1133">Transmembrane helix</keyword>
<evidence type="ECO:0000256" key="1">
    <source>
        <dbReference type="SAM" id="Phobius"/>
    </source>
</evidence>
<keyword evidence="1" id="KW-0472">Membrane</keyword>
<reference evidence="2 3" key="1">
    <citation type="submission" date="2010-10" db="EMBL/GenBank/DDBJ databases">
        <authorList>
            <person name="Muzny D."/>
            <person name="Qin X."/>
            <person name="Deng J."/>
            <person name="Jiang H."/>
            <person name="Liu Y."/>
            <person name="Qu J."/>
            <person name="Song X.-Z."/>
            <person name="Zhang L."/>
            <person name="Thornton R."/>
            <person name="Coyle M."/>
            <person name="Francisco L."/>
            <person name="Jackson L."/>
            <person name="Javaid M."/>
            <person name="Korchina V."/>
            <person name="Kovar C."/>
            <person name="Mata R."/>
            <person name="Mathew T."/>
            <person name="Ngo R."/>
            <person name="Nguyen L."/>
            <person name="Nguyen N."/>
            <person name="Okwuonu G."/>
            <person name="Ongeri F."/>
            <person name="Pham C."/>
            <person name="Simmons D."/>
            <person name="Wilczek-Boney K."/>
            <person name="Hale W."/>
            <person name="Jakkamsetti A."/>
            <person name="Pham P."/>
            <person name="Ruth R."/>
            <person name="San Lucas F."/>
            <person name="Warren J."/>
            <person name="Zhang J."/>
            <person name="Zhao Z."/>
            <person name="Zhou C."/>
            <person name="Zhu D."/>
            <person name="Lee S."/>
            <person name="Bess C."/>
            <person name="Blankenburg K."/>
            <person name="Forbes L."/>
            <person name="Fu Q."/>
            <person name="Gubbala S."/>
            <person name="Hirani K."/>
            <person name="Jayaseelan J.C."/>
            <person name="Lara F."/>
            <person name="Munidasa M."/>
            <person name="Palculict T."/>
            <person name="Patil S."/>
            <person name="Pu L.-L."/>
            <person name="Saada N."/>
            <person name="Tang L."/>
            <person name="Weissenberger G."/>
            <person name="Zhu Y."/>
            <person name="Hemphill L."/>
            <person name="Shang Y."/>
            <person name="Youmans B."/>
            <person name="Ayvaz T."/>
            <person name="Ross M."/>
            <person name="Santibanez J."/>
            <person name="Aqrawi P."/>
            <person name="Gross S."/>
            <person name="Joshi V."/>
            <person name="Fowler G."/>
            <person name="Nazareth L."/>
            <person name="Reid J."/>
            <person name="Worley K."/>
            <person name="Petrosino J."/>
            <person name="Highlander S."/>
            <person name="Gibbs R."/>
        </authorList>
    </citation>
    <scope>NUCLEOTIDE SEQUENCE [LARGE SCALE GENOMIC DNA]</scope>
    <source>
        <strain evidence="2 3">ATCC 33574</strain>
    </source>
</reference>
<evidence type="ECO:0000313" key="2">
    <source>
        <dbReference type="EMBL" id="EFU30277.1"/>
    </source>
</evidence>
<sequence length="45" mass="5117">MPHHCHVFVAPSRYNGFVFILIPTSFTLIVLKDTELSLVWSKASN</sequence>
<dbReference type="EMBL" id="AEPD01000028">
    <property type="protein sequence ID" value="EFU30277.1"/>
    <property type="molecule type" value="Genomic_DNA"/>
</dbReference>
<accession>E6K7X7</accession>
<dbReference type="Proteomes" id="UP000003112">
    <property type="component" value="Unassembled WGS sequence"/>
</dbReference>
<feature type="transmembrane region" description="Helical" evidence="1">
    <location>
        <begin position="12"/>
        <end position="31"/>
    </location>
</feature>
<organism evidence="2 3">
    <name type="scientific">Segatella buccae ATCC 33574</name>
    <dbReference type="NCBI Taxonomy" id="873513"/>
    <lineage>
        <taxon>Bacteria</taxon>
        <taxon>Pseudomonadati</taxon>
        <taxon>Bacteroidota</taxon>
        <taxon>Bacteroidia</taxon>
        <taxon>Bacteroidales</taxon>
        <taxon>Prevotellaceae</taxon>
        <taxon>Segatella</taxon>
    </lineage>
</organism>
<gene>
    <name evidence="2" type="ORF">HMPREF6485_1556</name>
</gene>
<keyword evidence="3" id="KW-1185">Reference proteome</keyword>
<proteinExistence type="predicted"/>
<evidence type="ECO:0000313" key="3">
    <source>
        <dbReference type="Proteomes" id="UP000003112"/>
    </source>
</evidence>
<comment type="caution">
    <text evidence="2">The sequence shown here is derived from an EMBL/GenBank/DDBJ whole genome shotgun (WGS) entry which is preliminary data.</text>
</comment>
<dbReference type="HOGENOM" id="CLU_3203438_0_0_10"/>
<protein>
    <submittedName>
        <fullName evidence="2">Uncharacterized protein</fullName>
    </submittedName>
</protein>
<dbReference type="AlphaFoldDB" id="E6K7X7"/>
<name>E6K7X7_9BACT</name>